<gene>
    <name evidence="2" type="ORF">THARTR1_04597</name>
</gene>
<evidence type="ECO:0000313" key="2">
    <source>
        <dbReference type="EMBL" id="PNP54908.1"/>
    </source>
</evidence>
<reference evidence="2 3" key="1">
    <citation type="submission" date="2017-02" db="EMBL/GenBank/DDBJ databases">
        <title>Genomes of Trichoderma spp. with biocontrol activity.</title>
        <authorList>
            <person name="Gardiner D."/>
            <person name="Kazan K."/>
            <person name="Vos C."/>
            <person name="Harvey P."/>
        </authorList>
    </citation>
    <scope>NUCLEOTIDE SEQUENCE [LARGE SCALE GENOMIC DNA]</scope>
    <source>
        <strain evidence="2 3">Tr1</strain>
    </source>
</reference>
<feature type="compositionally biased region" description="Acidic residues" evidence="1">
    <location>
        <begin position="723"/>
        <end position="744"/>
    </location>
</feature>
<sequence>MMNGNNEEAGPSNDPQANGEDFHQLLEDIRRRASEEDDASKSDPLTQNVRDYMLEDMGVDVTGMEELFSQYDGSGMEGMDLDGDHIELLRGINRVTIEEIEVDGISKKKFKFDDLDVEDYFGNVDPYERPKKAKSSIAYAGRDLISVICQHVELAVELGKHLNGNDVLNLCLANRRFYEAVNGYLLSSIRAWIEYKAPEAGRIFHYQLYAKHLVDDPQKRTWTALKQGMSTSPNKDGKVRKVPGLKYLQLVLGRDKYCREILAIMARCGHRMPSTMHHSLLRLWLLMDVATTQQRQAMLQMAHIFKDTDLYNMQMFFIKLGMLFNDPVYGPCTFDLVQLMMGQKGLFKLWQLLTRKKFNKLADILHLKLRYDFNFVSEGTYWVEHGLSQIQGIPLHEVGQQHKEGWGAGRMHLLRPDEAVPVEAVRRGLQLDDHLSHMVVWGYFDWKTGENIVPSLEEMYIEDEDEVLANVDTLEHWKPRHVLKKRWAELTPQQQDEILSDEEDERLRAQAWCSTLDEDDDAGSLDDVSDTDSDESLDLDEEINRGYIVPPQPKDHESTVPGVHDAQGWANFVNQSLLGGMVPDLGEDERLKAEAWNSHPEPEPEIESEQLLDAFLAELRSRHRQQEWATSSAPQEEDGDDGEGEEEEAGQDDEMEDDEGDVGDNDDNLEGIYQGTQFQFEPPSDAQFSSYYPFDDAQMDLDLQSLLPTSAASNLLDPVGLYDGEDELMQDEDEDEDQDYGDVL</sequence>
<feature type="region of interest" description="Disordered" evidence="1">
    <location>
        <begin position="623"/>
        <end position="692"/>
    </location>
</feature>
<feature type="compositionally biased region" description="Acidic residues" evidence="1">
    <location>
        <begin position="635"/>
        <end position="669"/>
    </location>
</feature>
<evidence type="ECO:0008006" key="4">
    <source>
        <dbReference type="Google" id="ProtNLM"/>
    </source>
</evidence>
<dbReference type="Proteomes" id="UP000236290">
    <property type="component" value="Unassembled WGS sequence"/>
</dbReference>
<organism evidence="2 3">
    <name type="scientific">Trichoderma harzianum</name>
    <name type="common">Hypocrea lixii</name>
    <dbReference type="NCBI Taxonomy" id="5544"/>
    <lineage>
        <taxon>Eukaryota</taxon>
        <taxon>Fungi</taxon>
        <taxon>Dikarya</taxon>
        <taxon>Ascomycota</taxon>
        <taxon>Pezizomycotina</taxon>
        <taxon>Sordariomycetes</taxon>
        <taxon>Hypocreomycetidae</taxon>
        <taxon>Hypocreales</taxon>
        <taxon>Hypocreaceae</taxon>
        <taxon>Trichoderma</taxon>
    </lineage>
</organism>
<evidence type="ECO:0000313" key="3">
    <source>
        <dbReference type="Proteomes" id="UP000236290"/>
    </source>
</evidence>
<proteinExistence type="predicted"/>
<protein>
    <recommendedName>
        <fullName evidence="4">Histidine kinase group protein</fullName>
    </recommendedName>
</protein>
<feature type="compositionally biased region" description="Acidic residues" evidence="1">
    <location>
        <begin position="516"/>
        <end position="538"/>
    </location>
</feature>
<feature type="compositionally biased region" description="Basic and acidic residues" evidence="1">
    <location>
        <begin position="20"/>
        <end position="34"/>
    </location>
</feature>
<dbReference type="AlphaFoldDB" id="A0A2K0UAV2"/>
<feature type="region of interest" description="Disordered" evidence="1">
    <location>
        <begin position="1"/>
        <end position="50"/>
    </location>
</feature>
<evidence type="ECO:0000256" key="1">
    <source>
        <dbReference type="SAM" id="MobiDB-lite"/>
    </source>
</evidence>
<dbReference type="OrthoDB" id="4966at2759"/>
<name>A0A2K0UAV2_TRIHA</name>
<comment type="caution">
    <text evidence="2">The sequence shown here is derived from an EMBL/GenBank/DDBJ whole genome shotgun (WGS) entry which is preliminary data.</text>
</comment>
<feature type="region of interest" description="Disordered" evidence="1">
    <location>
        <begin position="515"/>
        <end position="538"/>
    </location>
</feature>
<accession>A0A2K0UAV2</accession>
<dbReference type="EMBL" id="MTYI01000056">
    <property type="protein sequence ID" value="PNP54908.1"/>
    <property type="molecule type" value="Genomic_DNA"/>
</dbReference>
<feature type="region of interest" description="Disordered" evidence="1">
    <location>
        <begin position="715"/>
        <end position="744"/>
    </location>
</feature>